<organism evidence="2 3">
    <name type="scientific">Conexibacter woesei (strain DSM 14684 / CCUG 47730 / CIP 108061 / JCM 11494 / NBRC 100937 / ID131577)</name>
    <dbReference type="NCBI Taxonomy" id="469383"/>
    <lineage>
        <taxon>Bacteria</taxon>
        <taxon>Bacillati</taxon>
        <taxon>Actinomycetota</taxon>
        <taxon>Thermoleophilia</taxon>
        <taxon>Solirubrobacterales</taxon>
        <taxon>Conexibacteraceae</taxon>
        <taxon>Conexibacter</taxon>
    </lineage>
</organism>
<dbReference type="AlphaFoldDB" id="D3F1A7"/>
<dbReference type="InterPro" id="IPR011042">
    <property type="entry name" value="6-blade_b-propeller_TolB-like"/>
</dbReference>
<reference evidence="2 3" key="1">
    <citation type="journal article" date="2010" name="Stand. Genomic Sci.">
        <title>Complete genome sequence of Conexibacter woesei type strain (ID131577).</title>
        <authorList>
            <person name="Pukall R."/>
            <person name="Lapidus A."/>
            <person name="Glavina Del Rio T."/>
            <person name="Copeland A."/>
            <person name="Tice H."/>
            <person name="Cheng J.-F."/>
            <person name="Lucas S."/>
            <person name="Chen F."/>
            <person name="Nolan M."/>
            <person name="Bruce D."/>
            <person name="Goodwin L."/>
            <person name="Pitluck S."/>
            <person name="Mavromatis K."/>
            <person name="Ivanova N."/>
            <person name="Ovchinnikova G."/>
            <person name="Pati A."/>
            <person name="Chen A."/>
            <person name="Palaniappan K."/>
            <person name="Land M."/>
            <person name="Hauser L."/>
            <person name="Chang Y.-J."/>
            <person name="Jeffries C.D."/>
            <person name="Chain P."/>
            <person name="Meincke L."/>
            <person name="Sims D."/>
            <person name="Brettin T."/>
            <person name="Detter J.C."/>
            <person name="Rohde M."/>
            <person name="Goeker M."/>
            <person name="Bristow J."/>
            <person name="Eisen J.A."/>
            <person name="Markowitz V."/>
            <person name="Kyrpides N.C."/>
            <person name="Klenk H.-P."/>
            <person name="Hugenholtz P."/>
        </authorList>
    </citation>
    <scope>NUCLEOTIDE SEQUENCE [LARGE SCALE GENOMIC DNA]</scope>
    <source>
        <strain evidence="3">DSM 14684 / CIP 108061 / JCM 11494 / NBRC 100937 / ID131577</strain>
    </source>
</reference>
<dbReference type="RefSeq" id="WP_012935121.1">
    <property type="nucleotide sequence ID" value="NC_013739.1"/>
</dbReference>
<keyword evidence="1" id="KW-0732">Signal</keyword>
<evidence type="ECO:0000256" key="1">
    <source>
        <dbReference type="SAM" id="SignalP"/>
    </source>
</evidence>
<dbReference type="OrthoDB" id="9770043at2"/>
<dbReference type="SUPFAM" id="SSF50952">
    <property type="entry name" value="Soluble quinoprotein glucose dehydrogenase"/>
    <property type="match status" value="1"/>
</dbReference>
<dbReference type="InterPro" id="IPR011041">
    <property type="entry name" value="Quinoprot_gluc/sorb_DH_b-prop"/>
</dbReference>
<evidence type="ECO:0000313" key="3">
    <source>
        <dbReference type="Proteomes" id="UP000008229"/>
    </source>
</evidence>
<name>D3F1A7_CONWI</name>
<dbReference type="eggNOG" id="COG2133">
    <property type="taxonomic scope" value="Bacteria"/>
</dbReference>
<sequence precursor="true">MNRSRIARVAAVTLALAPFGAGTAVAARRPQGPPPPPKAANGAKVVTLAQGVPTPTQFAFGRGATFVAAAGAEDGSAPGGVYLLRGGRATPIKGMPRMAFGAAWSKGTLYVSSGPSIVAASGWNGKKFASTKTVFTGPKGFPGFNGIAIGPDGLIYAGVTMTERGDSRKVDAPYAQSIVALTTAGKDLQSYATGLRQPWMLTFAPGQSAPLATALGQENLGRRQPPDYVIKAEQGQDYGFPSCNWSKPDACAGFAEPLSLLPAHSSPMGIGVIGAKIYLALFTGTGRGPQVVSVPLAGGSKTTPLLNGFAAPVVALGTHGGNVYAGDVTGAIYRVKG</sequence>
<protein>
    <submittedName>
        <fullName evidence="2">Glucose/sorbosone dehydrogenase-like protein</fullName>
    </submittedName>
</protein>
<dbReference type="KEGG" id="cwo:Cwoe_3653"/>
<dbReference type="Gene3D" id="2.120.10.30">
    <property type="entry name" value="TolB, C-terminal domain"/>
    <property type="match status" value="1"/>
</dbReference>
<dbReference type="Proteomes" id="UP000008229">
    <property type="component" value="Chromosome"/>
</dbReference>
<dbReference type="EMBL" id="CP001854">
    <property type="protein sequence ID" value="ADB52070.1"/>
    <property type="molecule type" value="Genomic_DNA"/>
</dbReference>
<accession>D3F1A7</accession>
<feature type="chain" id="PRO_5003043925" evidence="1">
    <location>
        <begin position="27"/>
        <end position="337"/>
    </location>
</feature>
<keyword evidence="3" id="KW-1185">Reference proteome</keyword>
<dbReference type="HOGENOM" id="CLU_823124_0_0_11"/>
<evidence type="ECO:0000313" key="2">
    <source>
        <dbReference type="EMBL" id="ADB52070.1"/>
    </source>
</evidence>
<dbReference type="STRING" id="469383.Cwoe_3653"/>
<proteinExistence type="predicted"/>
<gene>
    <name evidence="2" type="ordered locus">Cwoe_3653</name>
</gene>
<reference evidence="3" key="2">
    <citation type="submission" date="2010-01" db="EMBL/GenBank/DDBJ databases">
        <title>The complete genome of Conexibacter woesei DSM 14684.</title>
        <authorList>
            <consortium name="US DOE Joint Genome Institute (JGI-PGF)"/>
            <person name="Lucas S."/>
            <person name="Copeland A."/>
            <person name="Lapidus A."/>
            <person name="Glavina del Rio T."/>
            <person name="Dalin E."/>
            <person name="Tice H."/>
            <person name="Bruce D."/>
            <person name="Goodwin L."/>
            <person name="Pitluck S."/>
            <person name="Kyrpides N."/>
            <person name="Mavromatis K."/>
            <person name="Ivanova N."/>
            <person name="Mikhailova N."/>
            <person name="Chertkov O."/>
            <person name="Brettin T."/>
            <person name="Detter J.C."/>
            <person name="Han C."/>
            <person name="Larimer F."/>
            <person name="Land M."/>
            <person name="Hauser L."/>
            <person name="Markowitz V."/>
            <person name="Cheng J.-F."/>
            <person name="Hugenholtz P."/>
            <person name="Woyke T."/>
            <person name="Wu D."/>
            <person name="Pukall R."/>
            <person name="Steenblock K."/>
            <person name="Schneider S."/>
            <person name="Klenk H.-P."/>
            <person name="Eisen J.A."/>
        </authorList>
    </citation>
    <scope>NUCLEOTIDE SEQUENCE [LARGE SCALE GENOMIC DNA]</scope>
    <source>
        <strain evidence="3">DSM 14684 / CIP 108061 / JCM 11494 / NBRC 100937 / ID131577</strain>
    </source>
</reference>
<feature type="signal peptide" evidence="1">
    <location>
        <begin position="1"/>
        <end position="26"/>
    </location>
</feature>